<gene>
    <name evidence="1" type="ORF">GCM10007923_47310</name>
</gene>
<evidence type="ECO:0000313" key="2">
    <source>
        <dbReference type="Proteomes" id="UP001156702"/>
    </source>
</evidence>
<keyword evidence="2" id="KW-1185">Reference proteome</keyword>
<proteinExistence type="predicted"/>
<dbReference type="RefSeq" id="WP_244769723.1">
    <property type="nucleotide sequence ID" value="NZ_BSOP01000039.1"/>
</dbReference>
<organism evidence="1 2">
    <name type="scientific">Shinella yambaruensis</name>
    <dbReference type="NCBI Taxonomy" id="415996"/>
    <lineage>
        <taxon>Bacteria</taxon>
        <taxon>Pseudomonadati</taxon>
        <taxon>Pseudomonadota</taxon>
        <taxon>Alphaproteobacteria</taxon>
        <taxon>Hyphomicrobiales</taxon>
        <taxon>Rhizobiaceae</taxon>
        <taxon>Shinella</taxon>
    </lineage>
</organism>
<dbReference type="EMBL" id="BSOP01000039">
    <property type="protein sequence ID" value="GLR53516.1"/>
    <property type="molecule type" value="Genomic_DNA"/>
</dbReference>
<evidence type="ECO:0000313" key="1">
    <source>
        <dbReference type="EMBL" id="GLR53516.1"/>
    </source>
</evidence>
<name>A0ABQ5ZR51_9HYPH</name>
<protein>
    <recommendedName>
        <fullName evidence="3">Methyl-accepting chemotaxis protein</fullName>
    </recommendedName>
</protein>
<comment type="caution">
    <text evidence="1">The sequence shown here is derived from an EMBL/GenBank/DDBJ whole genome shotgun (WGS) entry which is preliminary data.</text>
</comment>
<sequence>MVKRSSLMTRILTQQNTEMVKDTNAANSMLAQEASRLRQLLSHFRLANSTTLCAAASGLAQTSGATSKTGSRRSAGT</sequence>
<evidence type="ECO:0008006" key="3">
    <source>
        <dbReference type="Google" id="ProtNLM"/>
    </source>
</evidence>
<accession>A0ABQ5ZR51</accession>
<reference evidence="2" key="1">
    <citation type="journal article" date="2019" name="Int. J. Syst. Evol. Microbiol.">
        <title>The Global Catalogue of Microorganisms (GCM) 10K type strain sequencing project: providing services to taxonomists for standard genome sequencing and annotation.</title>
        <authorList>
            <consortium name="The Broad Institute Genomics Platform"/>
            <consortium name="The Broad Institute Genome Sequencing Center for Infectious Disease"/>
            <person name="Wu L."/>
            <person name="Ma J."/>
        </authorList>
    </citation>
    <scope>NUCLEOTIDE SEQUENCE [LARGE SCALE GENOMIC DNA]</scope>
    <source>
        <strain evidence="2">NBRC 102122</strain>
    </source>
</reference>
<dbReference type="Proteomes" id="UP001156702">
    <property type="component" value="Unassembled WGS sequence"/>
</dbReference>